<keyword evidence="4 11" id="KW-0347">Helicase</keyword>
<dbReference type="InterPro" id="IPR001650">
    <property type="entry name" value="Helicase_C-like"/>
</dbReference>
<evidence type="ECO:0000259" key="10">
    <source>
        <dbReference type="PROSITE" id="PS51194"/>
    </source>
</evidence>
<dbReference type="NCBIfam" id="NF008168">
    <property type="entry name" value="PRK10917.2-2"/>
    <property type="match status" value="1"/>
</dbReference>
<dbReference type="SUPFAM" id="SSF50249">
    <property type="entry name" value="Nucleic acid-binding proteins"/>
    <property type="match status" value="1"/>
</dbReference>
<dbReference type="CDD" id="cd04488">
    <property type="entry name" value="RecG_wedge_OBF"/>
    <property type="match status" value="1"/>
</dbReference>
<dbReference type="InterPro" id="IPR014001">
    <property type="entry name" value="Helicase_ATP-bd"/>
</dbReference>
<keyword evidence="6" id="KW-0238">DNA-binding</keyword>
<dbReference type="Pfam" id="PF00270">
    <property type="entry name" value="DEAD"/>
    <property type="match status" value="1"/>
</dbReference>
<dbReference type="InterPro" id="IPR033454">
    <property type="entry name" value="RecG_wedge"/>
</dbReference>
<dbReference type="Gene3D" id="2.40.50.140">
    <property type="entry name" value="Nucleic acid-binding proteins"/>
    <property type="match status" value="1"/>
</dbReference>
<evidence type="ECO:0000259" key="9">
    <source>
        <dbReference type="PROSITE" id="PS51192"/>
    </source>
</evidence>
<evidence type="ECO:0000256" key="7">
    <source>
        <dbReference type="ARBA" id="ARBA00023204"/>
    </source>
</evidence>
<dbReference type="PANTHER" id="PTHR47964:SF1">
    <property type="entry name" value="ATP-DEPENDENT DNA HELICASE HOMOLOG RECG, CHLOROPLASTIC"/>
    <property type="match status" value="1"/>
</dbReference>
<dbReference type="Proteomes" id="UP000034894">
    <property type="component" value="Unassembled WGS sequence"/>
</dbReference>
<keyword evidence="2" id="KW-0227">DNA damage</keyword>
<evidence type="ECO:0000256" key="5">
    <source>
        <dbReference type="ARBA" id="ARBA00022840"/>
    </source>
</evidence>
<dbReference type="GO" id="GO:0016787">
    <property type="term" value="F:hydrolase activity"/>
    <property type="evidence" value="ECO:0007669"/>
    <property type="project" value="UniProtKB-KW"/>
</dbReference>
<evidence type="ECO:0000256" key="1">
    <source>
        <dbReference type="ARBA" id="ARBA00022741"/>
    </source>
</evidence>
<dbReference type="InterPro" id="IPR011545">
    <property type="entry name" value="DEAD/DEAH_box_helicase_dom"/>
</dbReference>
<protein>
    <recommendedName>
        <fullName evidence="8">Probable DNA 3'-5' helicase RecG</fullName>
    </recommendedName>
</protein>
<comment type="caution">
    <text evidence="11">The sequence shown here is derived from an EMBL/GenBank/DDBJ whole genome shotgun (WGS) entry which is preliminary data.</text>
</comment>
<dbReference type="PROSITE" id="PS51194">
    <property type="entry name" value="HELICASE_CTER"/>
    <property type="match status" value="1"/>
</dbReference>
<gene>
    <name evidence="11" type="ORF">UV73_C0002G0106</name>
</gene>
<dbReference type="NCBIfam" id="NF008165">
    <property type="entry name" value="PRK10917.1-3"/>
    <property type="match status" value="1"/>
</dbReference>
<dbReference type="GO" id="GO:0003678">
    <property type="term" value="F:DNA helicase activity"/>
    <property type="evidence" value="ECO:0007669"/>
    <property type="project" value="TreeGrafter"/>
</dbReference>
<organism evidence="11 12">
    <name type="scientific">Candidatus Gottesmanbacteria bacterium GW2011_GWA2_43_14</name>
    <dbReference type="NCBI Taxonomy" id="1618443"/>
    <lineage>
        <taxon>Bacteria</taxon>
        <taxon>Candidatus Gottesmaniibacteriota</taxon>
    </lineage>
</organism>
<dbReference type="InterPro" id="IPR012340">
    <property type="entry name" value="NA-bd_OB-fold"/>
</dbReference>
<dbReference type="PROSITE" id="PS51192">
    <property type="entry name" value="HELICASE_ATP_BIND_1"/>
    <property type="match status" value="1"/>
</dbReference>
<evidence type="ECO:0000256" key="8">
    <source>
        <dbReference type="ARBA" id="ARBA00049819"/>
    </source>
</evidence>
<evidence type="ECO:0000256" key="4">
    <source>
        <dbReference type="ARBA" id="ARBA00022806"/>
    </source>
</evidence>
<evidence type="ECO:0000313" key="12">
    <source>
        <dbReference type="Proteomes" id="UP000034894"/>
    </source>
</evidence>
<reference evidence="11 12" key="1">
    <citation type="journal article" date="2015" name="Nature">
        <title>rRNA introns, odd ribosomes, and small enigmatic genomes across a large radiation of phyla.</title>
        <authorList>
            <person name="Brown C.T."/>
            <person name="Hug L.A."/>
            <person name="Thomas B.C."/>
            <person name="Sharon I."/>
            <person name="Castelle C.J."/>
            <person name="Singh A."/>
            <person name="Wilkins M.J."/>
            <person name="Williams K.H."/>
            <person name="Banfield J.F."/>
        </authorList>
    </citation>
    <scope>NUCLEOTIDE SEQUENCE [LARGE SCALE GENOMIC DNA]</scope>
</reference>
<name>A0A0G1DLC4_9BACT</name>
<keyword evidence="3 11" id="KW-0378">Hydrolase</keyword>
<dbReference type="STRING" id="1618443.UV73_C0002G0106"/>
<accession>A0A0G1DLC4</accession>
<sequence length="680" mass="76555">MFELSSKVDTLAMIGPVYRKLLEKLGINTIGDLLYHVPFRYENYSLVSKINQLQPGETVSVHGRITDFKNIYTRTGKKLQKAKLSDETGEISLIWFNQTFLSSILIPGTELTVAGEVKFYERRLAFIVPQYEIYTNNSLHIHTAGLIPVYPETKGLTSKWLRAKIAVILKRLNPEIREFLPPTLLEAYNLPVLKEALGNIHFPKDYKQAESARRRMAFEELLIIQLAAAFRKKALDRQSNAKMITVDEKSLAAFIKSLPFQLTRAQERALSEILGDIKRDKPMLRLLSGDVGSGKTIVAVLAVFATCLAGYKSILLAPTEILASQHYRTISKLLDPWGIKIAYITSREKTARPEDYPVTVGTHALLYNYSPGNDLGLLIIDEQHRFGVEQRAVLSLKNKQPHVLSMTATPIPRTIGMTLFADLDLSLIDEMPRNRLAVKTYIVKTEKREAAYGWIKEKILKSRHNSPEQVFIICPFIEASETLATVKSANEEYDRLGKDVLPGLNLGLLHGRLKPAEKSAVLAKFQNKEIDILVATPIVEVGIDFPSATVILIEAADRFGLAQLHQLRGRVGRGNLQSYCLLFTESREAKVLDRLNTLTRFRQGHELAEYDLKMRGPGEFFGTRQHGGLGLKFADFSDLSLIKKTRSEAVKLLKQDPELKSSSLLRDKVLAYTIIKDTID</sequence>
<evidence type="ECO:0000256" key="3">
    <source>
        <dbReference type="ARBA" id="ARBA00022801"/>
    </source>
</evidence>
<dbReference type="Pfam" id="PF19833">
    <property type="entry name" value="RecG_dom3_C"/>
    <property type="match status" value="1"/>
</dbReference>
<feature type="domain" description="Helicase ATP-binding" evidence="9">
    <location>
        <begin position="276"/>
        <end position="428"/>
    </location>
</feature>
<proteinExistence type="predicted"/>
<dbReference type="Gene3D" id="3.40.50.300">
    <property type="entry name" value="P-loop containing nucleotide triphosphate hydrolases"/>
    <property type="match status" value="2"/>
</dbReference>
<dbReference type="AlphaFoldDB" id="A0A0G1DLC4"/>
<dbReference type="SMART" id="SM00487">
    <property type="entry name" value="DEXDc"/>
    <property type="match status" value="1"/>
</dbReference>
<keyword evidence="7" id="KW-0234">DNA repair</keyword>
<dbReference type="SUPFAM" id="SSF52540">
    <property type="entry name" value="P-loop containing nucleoside triphosphate hydrolases"/>
    <property type="match status" value="2"/>
</dbReference>
<dbReference type="GO" id="GO:0006281">
    <property type="term" value="P:DNA repair"/>
    <property type="evidence" value="ECO:0007669"/>
    <property type="project" value="UniProtKB-KW"/>
</dbReference>
<dbReference type="Pfam" id="PF00271">
    <property type="entry name" value="Helicase_C"/>
    <property type="match status" value="1"/>
</dbReference>
<evidence type="ECO:0000256" key="2">
    <source>
        <dbReference type="ARBA" id="ARBA00022763"/>
    </source>
</evidence>
<dbReference type="PATRIC" id="fig|1618443.3.peg.381"/>
<dbReference type="InterPro" id="IPR047112">
    <property type="entry name" value="RecG/Mfd"/>
</dbReference>
<feature type="domain" description="Helicase C-terminal" evidence="10">
    <location>
        <begin position="437"/>
        <end position="618"/>
    </location>
</feature>
<dbReference type="InterPro" id="IPR045562">
    <property type="entry name" value="RecG_dom3_C"/>
</dbReference>
<dbReference type="InterPro" id="IPR027417">
    <property type="entry name" value="P-loop_NTPase"/>
</dbReference>
<dbReference type="GO" id="GO:0005524">
    <property type="term" value="F:ATP binding"/>
    <property type="evidence" value="ECO:0007669"/>
    <property type="project" value="UniProtKB-KW"/>
</dbReference>
<keyword evidence="1" id="KW-0547">Nucleotide-binding</keyword>
<dbReference type="EMBL" id="LCFP01000002">
    <property type="protein sequence ID" value="KKS98392.1"/>
    <property type="molecule type" value="Genomic_DNA"/>
</dbReference>
<dbReference type="Pfam" id="PF17191">
    <property type="entry name" value="RecG_wedge"/>
    <property type="match status" value="1"/>
</dbReference>
<dbReference type="PANTHER" id="PTHR47964">
    <property type="entry name" value="ATP-DEPENDENT DNA HELICASE HOMOLOG RECG, CHLOROPLASTIC"/>
    <property type="match status" value="1"/>
</dbReference>
<dbReference type="SMART" id="SM00490">
    <property type="entry name" value="HELICc"/>
    <property type="match status" value="1"/>
</dbReference>
<evidence type="ECO:0000256" key="6">
    <source>
        <dbReference type="ARBA" id="ARBA00023125"/>
    </source>
</evidence>
<dbReference type="GO" id="GO:0003677">
    <property type="term" value="F:DNA binding"/>
    <property type="evidence" value="ECO:0007669"/>
    <property type="project" value="UniProtKB-KW"/>
</dbReference>
<evidence type="ECO:0000313" key="11">
    <source>
        <dbReference type="EMBL" id="KKS98392.1"/>
    </source>
</evidence>
<keyword evidence="5" id="KW-0067">ATP-binding</keyword>